<comment type="catalytic activity">
    <reaction evidence="9">
        <text>2 nitric oxide + NADH + 2 O2 = 2 nitrate + NAD(+) + H(+)</text>
        <dbReference type="Rhea" id="RHEA:19469"/>
        <dbReference type="ChEBI" id="CHEBI:15378"/>
        <dbReference type="ChEBI" id="CHEBI:15379"/>
        <dbReference type="ChEBI" id="CHEBI:16480"/>
        <dbReference type="ChEBI" id="CHEBI:17632"/>
        <dbReference type="ChEBI" id="CHEBI:57540"/>
        <dbReference type="ChEBI" id="CHEBI:57945"/>
        <dbReference type="EC" id="1.14.12.17"/>
    </reaction>
</comment>
<keyword evidence="11" id="KW-0479">Metal-binding</keyword>
<keyword evidence="5" id="KW-0001">2Fe-2S</keyword>
<dbReference type="PROSITE" id="PS51384">
    <property type="entry name" value="FAD_FR"/>
    <property type="match status" value="1"/>
</dbReference>
<dbReference type="CDD" id="cd19753">
    <property type="entry name" value="Mb-like_oxidoreductase"/>
    <property type="match status" value="1"/>
</dbReference>
<keyword evidence="8" id="KW-0520">NAD</keyword>
<dbReference type="Proteomes" id="UP000006640">
    <property type="component" value="Chromosome"/>
</dbReference>
<dbReference type="GO" id="GO:0020037">
    <property type="term" value="F:heme binding"/>
    <property type="evidence" value="ECO:0007669"/>
    <property type="project" value="InterPro"/>
</dbReference>
<dbReference type="OrthoDB" id="3213438at2"/>
<dbReference type="SUPFAM" id="SSF63380">
    <property type="entry name" value="Riboflavin synthase domain-like"/>
    <property type="match status" value="1"/>
</dbReference>
<sequence>MSLNPRLVRESFAPVKAARGKAAAYFHGRLFAEHPHMRALFPPAMDAHNEHLVKALTKIVSMLDDPDGLRPYLARLGRDHRKYGVTAEHFLAAGDALLATVKRFAADLWNEEVEAAWSSAYALAAQEMIAGAEADPGPPWWHAEVIGHERRTAEIAVVTVRPAERLAFKPGQHVPVQTARWPRIWRTFFIANAPRRDNTLRFHVRALPSGWVSSALVRYTRVGDQIMLGPPTGTMVPADTGRDILCVADGTGLAPMKAIIEHALQSGGASRIHLLLCARRAAEFYDMAELKRMTAAHPKLRVVPVVSDDPSFPGMRATPPEAVERLGPWEEHEVYLCGPAATVAETVRRLRRAGVPRERIHYDTLRDQPWRPPARNGRPPSALIGPARVR</sequence>
<dbReference type="InterPro" id="IPR017927">
    <property type="entry name" value="FAD-bd_FR_type"/>
</dbReference>
<evidence type="ECO:0000313" key="16">
    <source>
        <dbReference type="Proteomes" id="UP000006640"/>
    </source>
</evidence>
<dbReference type="PROSITE" id="PS01033">
    <property type="entry name" value="GLOBIN"/>
    <property type="match status" value="1"/>
</dbReference>
<dbReference type="EMBL" id="CP001874">
    <property type="protein sequence ID" value="ADG88403.1"/>
    <property type="molecule type" value="Genomic_DNA"/>
</dbReference>
<keyword evidence="11" id="KW-0561">Oxygen transport</keyword>
<dbReference type="InterPro" id="IPR000971">
    <property type="entry name" value="Globin"/>
</dbReference>
<evidence type="ECO:0000313" key="15">
    <source>
        <dbReference type="EMBL" id="ADG88403.1"/>
    </source>
</evidence>
<dbReference type="CDD" id="cd06187">
    <property type="entry name" value="O2ase_reductase_like"/>
    <property type="match status" value="1"/>
</dbReference>
<dbReference type="GO" id="GO:0019825">
    <property type="term" value="F:oxygen binding"/>
    <property type="evidence" value="ECO:0007669"/>
    <property type="project" value="InterPro"/>
</dbReference>
<dbReference type="InterPro" id="IPR009050">
    <property type="entry name" value="Globin-like_sf"/>
</dbReference>
<dbReference type="PANTHER" id="PTHR47354">
    <property type="entry name" value="NADH OXIDOREDUCTASE HCR"/>
    <property type="match status" value="1"/>
</dbReference>
<dbReference type="AlphaFoldDB" id="D6YB43"/>
<dbReference type="InterPro" id="IPR008333">
    <property type="entry name" value="Cbr1-like_FAD-bd_dom"/>
</dbReference>
<evidence type="ECO:0000256" key="11">
    <source>
        <dbReference type="RuleBase" id="RU000356"/>
    </source>
</evidence>
<dbReference type="SUPFAM" id="SSF46458">
    <property type="entry name" value="Globin-like"/>
    <property type="match status" value="1"/>
</dbReference>
<evidence type="ECO:0000256" key="3">
    <source>
        <dbReference type="ARBA" id="ARBA00006401"/>
    </source>
</evidence>
<evidence type="ECO:0000256" key="2">
    <source>
        <dbReference type="ARBA" id="ARBA00001974"/>
    </source>
</evidence>
<keyword evidence="11" id="KW-0813">Transport</keyword>
<dbReference type="Gene3D" id="2.40.30.10">
    <property type="entry name" value="Translation factors"/>
    <property type="match status" value="1"/>
</dbReference>
<keyword evidence="11" id="KW-0408">Iron</keyword>
<evidence type="ECO:0000256" key="5">
    <source>
        <dbReference type="ARBA" id="ARBA00022714"/>
    </source>
</evidence>
<keyword evidence="6" id="KW-0521">NADP</keyword>
<dbReference type="Pfam" id="PF00175">
    <property type="entry name" value="NAD_binding_1"/>
    <property type="match status" value="1"/>
</dbReference>
<comment type="similarity">
    <text evidence="3">In the C-terminal section; belongs to the flavoprotein pyridine nucleotide cytochrome reductase family.</text>
</comment>
<dbReference type="PANTHER" id="PTHR47354:SF5">
    <property type="entry name" value="PROTEIN RFBI"/>
    <property type="match status" value="1"/>
</dbReference>
<dbReference type="KEGG" id="tbi:Tbis_1690"/>
<accession>D6YB43</accession>
<evidence type="ECO:0000256" key="9">
    <source>
        <dbReference type="ARBA" id="ARBA00048649"/>
    </source>
</evidence>
<evidence type="ECO:0000256" key="12">
    <source>
        <dbReference type="SAM" id="MobiDB-lite"/>
    </source>
</evidence>
<feature type="region of interest" description="Disordered" evidence="12">
    <location>
        <begin position="365"/>
        <end position="390"/>
    </location>
</feature>
<dbReference type="InterPro" id="IPR001433">
    <property type="entry name" value="OxRdtase_FAD/NAD-bd"/>
</dbReference>
<keyword evidence="11" id="KW-0349">Heme</keyword>
<evidence type="ECO:0000256" key="4">
    <source>
        <dbReference type="ARBA" id="ARBA00012229"/>
    </source>
</evidence>
<evidence type="ECO:0000256" key="10">
    <source>
        <dbReference type="ARBA" id="ARBA00049433"/>
    </source>
</evidence>
<comment type="similarity">
    <text evidence="11">Belongs to the globin family.</text>
</comment>
<evidence type="ECO:0000256" key="8">
    <source>
        <dbReference type="ARBA" id="ARBA00023027"/>
    </source>
</evidence>
<dbReference type="GO" id="GO:0051537">
    <property type="term" value="F:2 iron, 2 sulfur cluster binding"/>
    <property type="evidence" value="ECO:0007669"/>
    <property type="project" value="UniProtKB-KW"/>
</dbReference>
<feature type="domain" description="Globin" evidence="13">
    <location>
        <begin position="1"/>
        <end position="133"/>
    </location>
</feature>
<gene>
    <name evidence="15" type="ordered locus">Tbis_1690</name>
</gene>
<keyword evidence="7" id="KW-0411">Iron-sulfur</keyword>
<dbReference type="InterPro" id="IPR050415">
    <property type="entry name" value="MRET"/>
</dbReference>
<dbReference type="InterPro" id="IPR017938">
    <property type="entry name" value="Riboflavin_synthase-like_b-brl"/>
</dbReference>
<evidence type="ECO:0000256" key="6">
    <source>
        <dbReference type="ARBA" id="ARBA00022857"/>
    </source>
</evidence>
<dbReference type="GO" id="GO:0008941">
    <property type="term" value="F:nitric oxide dioxygenase NAD(P)H activity"/>
    <property type="evidence" value="ECO:0007669"/>
    <property type="project" value="UniProtKB-EC"/>
</dbReference>
<dbReference type="InterPro" id="IPR001709">
    <property type="entry name" value="Flavoprot_Pyr_Nucl_cyt_Rdtase"/>
</dbReference>
<dbReference type="Gene3D" id="3.40.50.80">
    <property type="entry name" value="Nucleotide-binding domain of ferredoxin-NADP reductase (FNR) module"/>
    <property type="match status" value="1"/>
</dbReference>
<proteinExistence type="inferred from homology"/>
<comment type="cofactor">
    <cofactor evidence="2">
        <name>FAD</name>
        <dbReference type="ChEBI" id="CHEBI:57692"/>
    </cofactor>
</comment>
<dbReference type="HOGENOM" id="CLU_026437_0_0_11"/>
<dbReference type="RefSeq" id="WP_013131936.1">
    <property type="nucleotide sequence ID" value="NC_014165.1"/>
</dbReference>
<dbReference type="eggNOG" id="COG1017">
    <property type="taxonomic scope" value="Bacteria"/>
</dbReference>
<dbReference type="EC" id="1.14.12.17" evidence="4"/>
<dbReference type="eggNOG" id="COG1018">
    <property type="taxonomic scope" value="Bacteria"/>
</dbReference>
<dbReference type="GO" id="GO:0005344">
    <property type="term" value="F:oxygen carrier activity"/>
    <property type="evidence" value="ECO:0007669"/>
    <property type="project" value="UniProtKB-KW"/>
</dbReference>
<comment type="cofactor">
    <cofactor evidence="1">
        <name>heme b</name>
        <dbReference type="ChEBI" id="CHEBI:60344"/>
    </cofactor>
</comment>
<evidence type="ECO:0000259" key="13">
    <source>
        <dbReference type="PROSITE" id="PS01033"/>
    </source>
</evidence>
<protein>
    <recommendedName>
        <fullName evidence="4">nitric oxide dioxygenase</fullName>
        <ecNumber evidence="4">1.14.12.17</ecNumber>
    </recommendedName>
</protein>
<name>D6YB43_THEBD</name>
<dbReference type="PRINTS" id="PR00371">
    <property type="entry name" value="FPNCR"/>
</dbReference>
<dbReference type="SUPFAM" id="SSF52343">
    <property type="entry name" value="Ferredoxin reductase-like, C-terminal NADP-linked domain"/>
    <property type="match status" value="1"/>
</dbReference>
<evidence type="ECO:0000256" key="1">
    <source>
        <dbReference type="ARBA" id="ARBA00001970"/>
    </source>
</evidence>
<evidence type="ECO:0000259" key="14">
    <source>
        <dbReference type="PROSITE" id="PS51384"/>
    </source>
</evidence>
<keyword evidence="16" id="KW-1185">Reference proteome</keyword>
<reference evidence="15 16" key="1">
    <citation type="submission" date="2010-01" db="EMBL/GenBank/DDBJ databases">
        <title>The complete genome of Thermobispora bispora DSM 43833.</title>
        <authorList>
            <consortium name="US DOE Joint Genome Institute (JGI-PGF)"/>
            <person name="Lucas S."/>
            <person name="Copeland A."/>
            <person name="Lapidus A."/>
            <person name="Glavina del Rio T."/>
            <person name="Dalin E."/>
            <person name="Tice H."/>
            <person name="Bruce D."/>
            <person name="Goodwin L."/>
            <person name="Pitluck S."/>
            <person name="Kyrpides N."/>
            <person name="Mavromatis K."/>
            <person name="Ivanova N."/>
            <person name="Mikhailova N."/>
            <person name="Chertkov O."/>
            <person name="Brettin T."/>
            <person name="Detter J.C."/>
            <person name="Han C."/>
            <person name="Larimer F."/>
            <person name="Land M."/>
            <person name="Hauser L."/>
            <person name="Markowitz V."/>
            <person name="Cheng J.-F."/>
            <person name="Hugenholtz P."/>
            <person name="Woyke T."/>
            <person name="Wu D."/>
            <person name="Jando M."/>
            <person name="Schneider S."/>
            <person name="Klenk H.-P."/>
            <person name="Eisen J.A."/>
        </authorList>
    </citation>
    <scope>NUCLEOTIDE SEQUENCE [LARGE SCALE GENOMIC DNA]</scope>
    <source>
        <strain evidence="16">ATCC 19993 / DSM 43833 / CBS 139.67 / JCM 10125 / KCTC 9307 / NBRC 14880 / R51</strain>
    </source>
</reference>
<dbReference type="PRINTS" id="PR00410">
    <property type="entry name" value="PHEHYDRXLASE"/>
</dbReference>
<dbReference type="InterPro" id="IPR039261">
    <property type="entry name" value="FNR_nucleotide-bd"/>
</dbReference>
<evidence type="ECO:0000256" key="7">
    <source>
        <dbReference type="ARBA" id="ARBA00023014"/>
    </source>
</evidence>
<dbReference type="Gene3D" id="1.10.490.10">
    <property type="entry name" value="Globins"/>
    <property type="match status" value="1"/>
</dbReference>
<feature type="domain" description="FAD-binding FR-type" evidence="14">
    <location>
        <begin position="138"/>
        <end position="238"/>
    </location>
</feature>
<dbReference type="Pfam" id="PF00970">
    <property type="entry name" value="FAD_binding_6"/>
    <property type="match status" value="1"/>
</dbReference>
<dbReference type="InterPro" id="IPR012292">
    <property type="entry name" value="Globin/Proto"/>
</dbReference>
<dbReference type="Pfam" id="PF00042">
    <property type="entry name" value="Globin"/>
    <property type="match status" value="1"/>
</dbReference>
<dbReference type="STRING" id="469371.Tbis_1690"/>
<organism evidence="15 16">
    <name type="scientific">Thermobispora bispora (strain ATCC 19993 / DSM 43833 / CBS 139.67 / JCM 10125 / KCTC 9307 / NBRC 14880 / R51)</name>
    <dbReference type="NCBI Taxonomy" id="469371"/>
    <lineage>
        <taxon>Bacteria</taxon>
        <taxon>Bacillati</taxon>
        <taxon>Actinomycetota</taxon>
        <taxon>Actinomycetes</taxon>
        <taxon>Streptosporangiales</taxon>
        <taxon>Streptosporangiaceae</taxon>
        <taxon>Thermobispora</taxon>
    </lineage>
</organism>
<comment type="catalytic activity">
    <reaction evidence="10">
        <text>2 nitric oxide + NADPH + 2 O2 = 2 nitrate + NADP(+) + H(+)</text>
        <dbReference type="Rhea" id="RHEA:19465"/>
        <dbReference type="ChEBI" id="CHEBI:15378"/>
        <dbReference type="ChEBI" id="CHEBI:15379"/>
        <dbReference type="ChEBI" id="CHEBI:16480"/>
        <dbReference type="ChEBI" id="CHEBI:17632"/>
        <dbReference type="ChEBI" id="CHEBI:57783"/>
        <dbReference type="ChEBI" id="CHEBI:58349"/>
        <dbReference type="EC" id="1.14.12.17"/>
    </reaction>
</comment>